<name>L1J5C7_GUITC</name>
<reference evidence="2" key="3">
    <citation type="submission" date="2016-03" db="UniProtKB">
        <authorList>
            <consortium name="EnsemblProtists"/>
        </authorList>
    </citation>
    <scope>IDENTIFICATION</scope>
</reference>
<gene>
    <name evidence="1" type="ORF">GUITHDRAFT_140616</name>
</gene>
<dbReference type="RefSeq" id="XP_005830284.1">
    <property type="nucleotide sequence ID" value="XM_005830227.1"/>
</dbReference>
<dbReference type="EnsemblProtists" id="EKX43304">
    <property type="protein sequence ID" value="EKX43304"/>
    <property type="gene ID" value="GUITHDRAFT_140616"/>
</dbReference>
<accession>L1J5C7</accession>
<dbReference type="PaxDb" id="55529-EKX43304"/>
<proteinExistence type="predicted"/>
<organism evidence="1">
    <name type="scientific">Guillardia theta (strain CCMP2712)</name>
    <name type="common">Cryptophyte</name>
    <dbReference type="NCBI Taxonomy" id="905079"/>
    <lineage>
        <taxon>Eukaryota</taxon>
        <taxon>Cryptophyceae</taxon>
        <taxon>Pyrenomonadales</taxon>
        <taxon>Geminigeraceae</taxon>
        <taxon>Guillardia</taxon>
    </lineage>
</organism>
<evidence type="ECO:0000313" key="1">
    <source>
        <dbReference type="EMBL" id="EKX43304.1"/>
    </source>
</evidence>
<sequence length="217" mass="23420">MALAMAVSSRHGCLNGLRVRQVTAGIVGHVLSHGEQKVIETDVLVPEEHHYLEDALEVAFCGQTIPRNKTQSVVVPEGGEQSVVFHFGLILRGGRQRRAAQGPLGHISNVAIRSSWGSGLSILSGRWRLDGCDVSCTMGGHASALQCENQANVMAKNCSFGGKCKEPVESRTVFVAALSNLSLFWEQGRRSSLPRGVSDICFVLDLFSSEWSMGKLS</sequence>
<keyword evidence="3" id="KW-1185">Reference proteome</keyword>
<reference evidence="1 3" key="1">
    <citation type="journal article" date="2012" name="Nature">
        <title>Algal genomes reveal evolutionary mosaicism and the fate of nucleomorphs.</title>
        <authorList>
            <consortium name="DOE Joint Genome Institute"/>
            <person name="Curtis B.A."/>
            <person name="Tanifuji G."/>
            <person name="Burki F."/>
            <person name="Gruber A."/>
            <person name="Irimia M."/>
            <person name="Maruyama S."/>
            <person name="Arias M.C."/>
            <person name="Ball S.G."/>
            <person name="Gile G.H."/>
            <person name="Hirakawa Y."/>
            <person name="Hopkins J.F."/>
            <person name="Kuo A."/>
            <person name="Rensing S.A."/>
            <person name="Schmutz J."/>
            <person name="Symeonidi A."/>
            <person name="Elias M."/>
            <person name="Eveleigh R.J."/>
            <person name="Herman E.K."/>
            <person name="Klute M.J."/>
            <person name="Nakayama T."/>
            <person name="Obornik M."/>
            <person name="Reyes-Prieto A."/>
            <person name="Armbrust E.V."/>
            <person name="Aves S.J."/>
            <person name="Beiko R.G."/>
            <person name="Coutinho P."/>
            <person name="Dacks J.B."/>
            <person name="Durnford D.G."/>
            <person name="Fast N.M."/>
            <person name="Green B.R."/>
            <person name="Grisdale C.J."/>
            <person name="Hempel F."/>
            <person name="Henrissat B."/>
            <person name="Hoppner M.P."/>
            <person name="Ishida K."/>
            <person name="Kim E."/>
            <person name="Koreny L."/>
            <person name="Kroth P.G."/>
            <person name="Liu Y."/>
            <person name="Malik S.B."/>
            <person name="Maier U.G."/>
            <person name="McRose D."/>
            <person name="Mock T."/>
            <person name="Neilson J.A."/>
            <person name="Onodera N.T."/>
            <person name="Poole A.M."/>
            <person name="Pritham E.J."/>
            <person name="Richards T.A."/>
            <person name="Rocap G."/>
            <person name="Roy S.W."/>
            <person name="Sarai C."/>
            <person name="Schaack S."/>
            <person name="Shirato S."/>
            <person name="Slamovits C.H."/>
            <person name="Spencer D.F."/>
            <person name="Suzuki S."/>
            <person name="Worden A.Z."/>
            <person name="Zauner S."/>
            <person name="Barry K."/>
            <person name="Bell C."/>
            <person name="Bharti A.K."/>
            <person name="Crow J.A."/>
            <person name="Grimwood J."/>
            <person name="Kramer R."/>
            <person name="Lindquist E."/>
            <person name="Lucas S."/>
            <person name="Salamov A."/>
            <person name="McFadden G.I."/>
            <person name="Lane C.E."/>
            <person name="Keeling P.J."/>
            <person name="Gray M.W."/>
            <person name="Grigoriev I.V."/>
            <person name="Archibald J.M."/>
        </authorList>
    </citation>
    <scope>NUCLEOTIDE SEQUENCE</scope>
    <source>
        <strain evidence="1 3">CCMP2712</strain>
    </source>
</reference>
<dbReference type="HOGENOM" id="CLU_1274381_0_0_1"/>
<dbReference type="KEGG" id="gtt:GUITHDRAFT_140616"/>
<evidence type="ECO:0000313" key="2">
    <source>
        <dbReference type="EnsemblProtists" id="EKX43304"/>
    </source>
</evidence>
<dbReference type="AlphaFoldDB" id="L1J5C7"/>
<reference evidence="3" key="2">
    <citation type="submission" date="2012-11" db="EMBL/GenBank/DDBJ databases">
        <authorList>
            <person name="Kuo A."/>
            <person name="Curtis B.A."/>
            <person name="Tanifuji G."/>
            <person name="Burki F."/>
            <person name="Gruber A."/>
            <person name="Irimia M."/>
            <person name="Maruyama S."/>
            <person name="Arias M.C."/>
            <person name="Ball S.G."/>
            <person name="Gile G.H."/>
            <person name="Hirakawa Y."/>
            <person name="Hopkins J.F."/>
            <person name="Rensing S.A."/>
            <person name="Schmutz J."/>
            <person name="Symeonidi A."/>
            <person name="Elias M."/>
            <person name="Eveleigh R.J."/>
            <person name="Herman E.K."/>
            <person name="Klute M.J."/>
            <person name="Nakayama T."/>
            <person name="Obornik M."/>
            <person name="Reyes-Prieto A."/>
            <person name="Armbrust E.V."/>
            <person name="Aves S.J."/>
            <person name="Beiko R.G."/>
            <person name="Coutinho P."/>
            <person name="Dacks J.B."/>
            <person name="Durnford D.G."/>
            <person name="Fast N.M."/>
            <person name="Green B.R."/>
            <person name="Grisdale C."/>
            <person name="Hempe F."/>
            <person name="Henrissat B."/>
            <person name="Hoppner M.P."/>
            <person name="Ishida K.-I."/>
            <person name="Kim E."/>
            <person name="Koreny L."/>
            <person name="Kroth P.G."/>
            <person name="Liu Y."/>
            <person name="Malik S.-B."/>
            <person name="Maier U.G."/>
            <person name="McRose D."/>
            <person name="Mock T."/>
            <person name="Neilson J.A."/>
            <person name="Onodera N.T."/>
            <person name="Poole A.M."/>
            <person name="Pritham E.J."/>
            <person name="Richards T.A."/>
            <person name="Rocap G."/>
            <person name="Roy S.W."/>
            <person name="Sarai C."/>
            <person name="Schaack S."/>
            <person name="Shirato S."/>
            <person name="Slamovits C.H."/>
            <person name="Spencer D.F."/>
            <person name="Suzuki S."/>
            <person name="Worden A.Z."/>
            <person name="Zauner S."/>
            <person name="Barry K."/>
            <person name="Bell C."/>
            <person name="Bharti A.K."/>
            <person name="Crow J.A."/>
            <person name="Grimwood J."/>
            <person name="Kramer R."/>
            <person name="Lindquist E."/>
            <person name="Lucas S."/>
            <person name="Salamov A."/>
            <person name="McFadden G.I."/>
            <person name="Lane C.E."/>
            <person name="Keeling P.J."/>
            <person name="Gray M.W."/>
            <person name="Grigoriev I.V."/>
            <person name="Archibald J.M."/>
        </authorList>
    </citation>
    <scope>NUCLEOTIDE SEQUENCE</scope>
    <source>
        <strain evidence="3">CCMP2712</strain>
    </source>
</reference>
<protein>
    <submittedName>
        <fullName evidence="1 2">Uncharacterized protein</fullName>
    </submittedName>
</protein>
<dbReference type="GeneID" id="17299960"/>
<dbReference type="EMBL" id="JH993011">
    <property type="protein sequence ID" value="EKX43304.1"/>
    <property type="molecule type" value="Genomic_DNA"/>
</dbReference>
<dbReference type="Proteomes" id="UP000011087">
    <property type="component" value="Unassembled WGS sequence"/>
</dbReference>
<evidence type="ECO:0000313" key="3">
    <source>
        <dbReference type="Proteomes" id="UP000011087"/>
    </source>
</evidence>